<gene>
    <name evidence="2" type="ORF">ABB37_05202</name>
</gene>
<evidence type="ECO:0000313" key="2">
    <source>
        <dbReference type="EMBL" id="KPA80231.1"/>
    </source>
</evidence>
<evidence type="ECO:0000313" key="3">
    <source>
        <dbReference type="Proteomes" id="UP000037923"/>
    </source>
</evidence>
<dbReference type="OMA" id="IWTGMAS"/>
<evidence type="ECO:0000256" key="1">
    <source>
        <dbReference type="SAM" id="MobiDB-lite"/>
    </source>
</evidence>
<dbReference type="EMBL" id="LGTL01000009">
    <property type="protein sequence ID" value="KPA80232.1"/>
    <property type="molecule type" value="Genomic_DNA"/>
</dbReference>
<dbReference type="RefSeq" id="XP_015658671.1">
    <property type="nucleotide sequence ID" value="XM_015803155.1"/>
</dbReference>
<accession>A0A0N0DVK6</accession>
<feature type="compositionally biased region" description="Basic and acidic residues" evidence="1">
    <location>
        <begin position="288"/>
        <end position="299"/>
    </location>
</feature>
<sequence length="697" mass="76348">MLEEYIHTIITAHEGPEAAAQRCWKTLLSLEPDKCVELCDEIVSYFESWLKNDTAHDASGTSVRGVSPTTDFLDVYLAALYAILTGFATSFAWRTAQASRLRERQVVSPESRTAYGTAAEFLVRICENYFLRTPDVAQRCFRCLLENTGMGVPFLSVVLNAYGSAVTGVLAIANDDLSATQVDRCLRHLRIASEVFALADSSGKAQLTIAHPIFLHVARVSGRVQEALQFFQQPVRSVNPILTGVGLADYVIYYAEAALVLVSLDAYASAFYALTPVHSLPRVRGFTERTRGRSNEAAKAHLTPTRASRFDRKGDADNDPFAAAAAASGSMPRQQQSPPTVPNKTEYYVRLYPWYRTMPVSTTHTFYTSDCYAERAGEKMVKWRLILSPSSAEIDCDEQTRAWAIRLSLLLLTLAFGGGNPREVEETDIVASQPDEREVDWRGMNSAALHGHVCFPNTIFYNLSQTTRVSLNVLLAAAASNPSAEVQVYYDVLRAVAQRDVARARAVLASSSETVFAADMTLHLARAAVEHYLPLHILLDTARMYSRVPLRVLVTRTMQSDDHQDDVHHALAVLQLLAELCATGELENCHVCTPTSTKTSAADTEESVGSFVVAVRDVGQRPVAIDATSVLLTTPPASKCIQLCALVVSLQPFSCCGRVQNASTANAPTASFPEMLTQLQMLQQAVEAEHSALALLN</sequence>
<comment type="caution">
    <text evidence="2">The sequence shown here is derived from an EMBL/GenBank/DDBJ whole genome shotgun (WGS) entry which is preliminary data.</text>
</comment>
<dbReference type="EMBL" id="LGTL01000009">
    <property type="protein sequence ID" value="KPA80231.1"/>
    <property type="molecule type" value="Genomic_DNA"/>
</dbReference>
<dbReference type="AlphaFoldDB" id="A0A0N0DVK6"/>
<dbReference type="RefSeq" id="XP_015658670.1">
    <property type="nucleotide sequence ID" value="XM_015803154.1"/>
</dbReference>
<protein>
    <submittedName>
        <fullName evidence="2">Uncharacterized protein</fullName>
    </submittedName>
</protein>
<feature type="region of interest" description="Disordered" evidence="1">
    <location>
        <begin position="288"/>
        <end position="315"/>
    </location>
</feature>
<organism evidence="2 3">
    <name type="scientific">Leptomonas pyrrhocoris</name>
    <name type="common">Firebug parasite</name>
    <dbReference type="NCBI Taxonomy" id="157538"/>
    <lineage>
        <taxon>Eukaryota</taxon>
        <taxon>Discoba</taxon>
        <taxon>Euglenozoa</taxon>
        <taxon>Kinetoplastea</taxon>
        <taxon>Metakinetoplastina</taxon>
        <taxon>Trypanosomatida</taxon>
        <taxon>Trypanosomatidae</taxon>
        <taxon>Leishmaniinae</taxon>
        <taxon>Leptomonas</taxon>
    </lineage>
</organism>
<reference evidence="2 3" key="1">
    <citation type="submission" date="2015-07" db="EMBL/GenBank/DDBJ databases">
        <title>High-quality genome of monoxenous trypanosomatid Leptomonas pyrrhocoris.</title>
        <authorList>
            <person name="Flegontov P."/>
            <person name="Butenko A."/>
            <person name="Firsov S."/>
            <person name="Vlcek C."/>
            <person name="Logacheva M.D."/>
            <person name="Field M."/>
            <person name="Filatov D."/>
            <person name="Flegontova O."/>
            <person name="Gerasimov E."/>
            <person name="Jackson A.P."/>
            <person name="Kelly S."/>
            <person name="Opperdoes F."/>
            <person name="O'Reilly A."/>
            <person name="Votypka J."/>
            <person name="Yurchenko V."/>
            <person name="Lukes J."/>
        </authorList>
    </citation>
    <scope>NUCLEOTIDE SEQUENCE [LARGE SCALE GENOMIC DNA]</scope>
    <source>
        <strain evidence="2">H10</strain>
    </source>
</reference>
<dbReference type="VEuPathDB" id="TriTrypDB:LpyrH10_09_3020"/>
<dbReference type="GeneID" id="26905492"/>
<dbReference type="OrthoDB" id="262235at2759"/>
<name>A0A0N0DVK6_LEPPY</name>
<proteinExistence type="predicted"/>
<dbReference type="Proteomes" id="UP000037923">
    <property type="component" value="Unassembled WGS sequence"/>
</dbReference>
<keyword evidence="3" id="KW-1185">Reference proteome</keyword>